<evidence type="ECO:0000313" key="10">
    <source>
        <dbReference type="Proteomes" id="UP001176940"/>
    </source>
</evidence>
<reference evidence="9" key="1">
    <citation type="submission" date="2023-07" db="EMBL/GenBank/DDBJ databases">
        <authorList>
            <person name="Stuckert A."/>
        </authorList>
    </citation>
    <scope>NUCLEOTIDE SEQUENCE</scope>
</reference>
<dbReference type="InterPro" id="IPR013162">
    <property type="entry name" value="CD80_C2-set"/>
</dbReference>
<dbReference type="EMBL" id="CAUEEQ010019605">
    <property type="protein sequence ID" value="CAJ0942059.1"/>
    <property type="molecule type" value="Genomic_DNA"/>
</dbReference>
<dbReference type="InterPro" id="IPR013783">
    <property type="entry name" value="Ig-like_fold"/>
</dbReference>
<dbReference type="Proteomes" id="UP001176940">
    <property type="component" value="Unassembled WGS sequence"/>
</dbReference>
<feature type="domain" description="Ig-like" evidence="8">
    <location>
        <begin position="134"/>
        <end position="238"/>
    </location>
</feature>
<dbReference type="PROSITE" id="PS50835">
    <property type="entry name" value="IG_LIKE"/>
    <property type="match status" value="1"/>
</dbReference>
<proteinExistence type="predicted"/>
<dbReference type="Gene3D" id="2.60.40.10">
    <property type="entry name" value="Immunoglobulins"/>
    <property type="match status" value="2"/>
</dbReference>
<evidence type="ECO:0000313" key="9">
    <source>
        <dbReference type="EMBL" id="CAJ0942059.1"/>
    </source>
</evidence>
<dbReference type="Pfam" id="PF08205">
    <property type="entry name" value="C2-set_2"/>
    <property type="match status" value="1"/>
</dbReference>
<keyword evidence="6" id="KW-0325">Glycoprotein</keyword>
<evidence type="ECO:0000256" key="1">
    <source>
        <dbReference type="ARBA" id="ARBA00004479"/>
    </source>
</evidence>
<keyword evidence="10" id="KW-1185">Reference proteome</keyword>
<keyword evidence="3" id="KW-0677">Repeat</keyword>
<dbReference type="PANTHER" id="PTHR11973:SF18">
    <property type="entry name" value="CELL SURFACE GLYCOPROTEIN MUC18"/>
    <property type="match status" value="1"/>
</dbReference>
<keyword evidence="5" id="KW-1015">Disulfide bond</keyword>
<accession>A0ABN9LHY4</accession>
<gene>
    <name evidence="9" type="ORF">RIMI_LOCUS9452990</name>
</gene>
<dbReference type="InterPro" id="IPR036179">
    <property type="entry name" value="Ig-like_dom_sf"/>
</dbReference>
<evidence type="ECO:0000256" key="2">
    <source>
        <dbReference type="ARBA" id="ARBA00022692"/>
    </source>
</evidence>
<protein>
    <recommendedName>
        <fullName evidence="8">Ig-like domain-containing protein</fullName>
    </recommendedName>
</protein>
<keyword evidence="4" id="KW-0472">Membrane</keyword>
<dbReference type="SUPFAM" id="SSF48726">
    <property type="entry name" value="Immunoglobulin"/>
    <property type="match status" value="2"/>
</dbReference>
<dbReference type="PANTHER" id="PTHR11973">
    <property type="entry name" value="CELL SURFACE GLYCOPROTEIN MUC18-RELATED"/>
    <property type="match status" value="1"/>
</dbReference>
<evidence type="ECO:0000256" key="4">
    <source>
        <dbReference type="ARBA" id="ARBA00022989"/>
    </source>
</evidence>
<comment type="subcellular location">
    <subcellularLocation>
        <location evidence="1">Membrane</location>
        <topology evidence="1">Single-pass type I membrane protein</topology>
    </subcellularLocation>
</comment>
<evidence type="ECO:0000256" key="5">
    <source>
        <dbReference type="ARBA" id="ARBA00023157"/>
    </source>
</evidence>
<dbReference type="InterPro" id="IPR007110">
    <property type="entry name" value="Ig-like_dom"/>
</dbReference>
<organism evidence="9 10">
    <name type="scientific">Ranitomeya imitator</name>
    <name type="common">mimic poison frog</name>
    <dbReference type="NCBI Taxonomy" id="111125"/>
    <lineage>
        <taxon>Eukaryota</taxon>
        <taxon>Metazoa</taxon>
        <taxon>Chordata</taxon>
        <taxon>Craniata</taxon>
        <taxon>Vertebrata</taxon>
        <taxon>Euteleostomi</taxon>
        <taxon>Amphibia</taxon>
        <taxon>Batrachia</taxon>
        <taxon>Anura</taxon>
        <taxon>Neobatrachia</taxon>
        <taxon>Hyloidea</taxon>
        <taxon>Dendrobatidae</taxon>
        <taxon>Dendrobatinae</taxon>
        <taxon>Ranitomeya</taxon>
    </lineage>
</organism>
<keyword evidence="7" id="KW-0393">Immunoglobulin domain</keyword>
<evidence type="ECO:0000259" key="8">
    <source>
        <dbReference type="PROSITE" id="PS50835"/>
    </source>
</evidence>
<comment type="caution">
    <text evidence="9">The sequence shown here is derived from an EMBL/GenBank/DDBJ whole genome shotgun (WGS) entry which is preliminary data.</text>
</comment>
<evidence type="ECO:0000256" key="6">
    <source>
        <dbReference type="ARBA" id="ARBA00023180"/>
    </source>
</evidence>
<dbReference type="InterPro" id="IPR051116">
    <property type="entry name" value="Surface_Rcpt/Adhesion_Mol"/>
</dbReference>
<keyword evidence="2" id="KW-0812">Transmembrane</keyword>
<keyword evidence="4" id="KW-1133">Transmembrane helix</keyword>
<evidence type="ECO:0000256" key="3">
    <source>
        <dbReference type="ARBA" id="ARBA00022737"/>
    </source>
</evidence>
<evidence type="ECO:0000256" key="7">
    <source>
        <dbReference type="ARBA" id="ARBA00023319"/>
    </source>
</evidence>
<name>A0ABN9LHY4_9NEOB</name>
<sequence length="321" mass="35991">MADKLLLPSDVTNHLQQIKICIMSILEAQWKTIEEIQDRNGNGKKYLYLINSGIIYYCLEKDGNHIISTTGPKGTSVEETDMKSRVSVNKNMQLVIENIQLLDEKIFICRVEDQNGAVKESKVHLKVYKAPDEPEITMEENGIQISDEAIQIGTCESNNGFPTPNITWYKNNTPLKNGKDGVVVTSQVIVKSNGLITVRSILSSPVEKSDVFSWFYCDVSYHLPKGSHMLESERRNITVDYPNTKVNLLVKSKSEMIKEGDIVELICKGDGNPQPQISLHRSAGSGKGLDMWFEGEISVKDYPEAASLWDRGEWAAIYCNG</sequence>